<dbReference type="HAMAP" id="MF_03009">
    <property type="entry name" value="eIF3j"/>
    <property type="match status" value="1"/>
</dbReference>
<dbReference type="InterPro" id="IPR023194">
    <property type="entry name" value="eIF3-like_dom_sf"/>
</dbReference>
<dbReference type="OMA" id="KPHYALW"/>
<gene>
    <name evidence="6" type="primary">EIF3J</name>
    <name evidence="6" type="synonym">EIF3S1</name>
    <name evidence="8" type="ORF">chiPu_0017792</name>
</gene>
<proteinExistence type="inferred from homology"/>
<evidence type="ECO:0000256" key="4">
    <source>
        <dbReference type="ARBA" id="ARBA00023054"/>
    </source>
</evidence>
<feature type="region of interest" description="Disordered" evidence="7">
    <location>
        <begin position="21"/>
        <end position="114"/>
    </location>
</feature>
<dbReference type="GO" id="GO:0033290">
    <property type="term" value="C:eukaryotic 48S preinitiation complex"/>
    <property type="evidence" value="ECO:0007669"/>
    <property type="project" value="UniProtKB-UniRule"/>
</dbReference>
<dbReference type="GO" id="GO:0016282">
    <property type="term" value="C:eukaryotic 43S preinitiation complex"/>
    <property type="evidence" value="ECO:0007669"/>
    <property type="project" value="UniProtKB-UniRule"/>
</dbReference>
<evidence type="ECO:0000256" key="7">
    <source>
        <dbReference type="SAM" id="MobiDB-lite"/>
    </source>
</evidence>
<keyword evidence="2 6" id="KW-0396">Initiation factor</keyword>
<dbReference type="EMBL" id="BEZZ01001376">
    <property type="protein sequence ID" value="GCC18085.1"/>
    <property type="molecule type" value="Genomic_DNA"/>
</dbReference>
<dbReference type="AlphaFoldDB" id="A0A401RIW2"/>
<reference evidence="8 9" key="1">
    <citation type="journal article" date="2018" name="Nat. Ecol. Evol.">
        <title>Shark genomes provide insights into elasmobranch evolution and the origin of vertebrates.</title>
        <authorList>
            <person name="Hara Y"/>
            <person name="Yamaguchi K"/>
            <person name="Onimaru K"/>
            <person name="Kadota M"/>
            <person name="Koyanagi M"/>
            <person name="Keeley SD"/>
            <person name="Tatsumi K"/>
            <person name="Tanaka K"/>
            <person name="Motone F"/>
            <person name="Kageyama Y"/>
            <person name="Nozu R"/>
            <person name="Adachi N"/>
            <person name="Nishimura O"/>
            <person name="Nakagawa R"/>
            <person name="Tanegashima C"/>
            <person name="Kiyatake I"/>
            <person name="Matsumoto R"/>
            <person name="Murakumo K"/>
            <person name="Nishida K"/>
            <person name="Terakita A"/>
            <person name="Kuratani S"/>
            <person name="Sato K"/>
            <person name="Hyodo S Kuraku.S."/>
        </authorList>
    </citation>
    <scope>NUCLEOTIDE SEQUENCE [LARGE SCALE GENOMIC DNA]</scope>
</reference>
<dbReference type="PANTHER" id="PTHR21681">
    <property type="entry name" value="EUKARYOTIC TRANSLATION INITIATION FACTOR 3 SUBUNIT J"/>
    <property type="match status" value="1"/>
</dbReference>
<protein>
    <recommendedName>
        <fullName evidence="6">Eukaryotic translation initiation factor 3 subunit J</fullName>
        <shortName evidence="6">eIF3j</shortName>
    </recommendedName>
    <alternativeName>
        <fullName evidence="6">Eukaryotic translation initiation factor 3 subunit 1</fullName>
    </alternativeName>
    <alternativeName>
        <fullName evidence="6">eIF-3-alpha</fullName>
    </alternativeName>
    <alternativeName>
        <fullName evidence="6">eIF3 p35</fullName>
    </alternativeName>
</protein>
<comment type="subcellular location">
    <subcellularLocation>
        <location evidence="6">Cytoplasm</location>
    </subcellularLocation>
</comment>
<evidence type="ECO:0000256" key="2">
    <source>
        <dbReference type="ARBA" id="ARBA00022540"/>
    </source>
</evidence>
<comment type="similarity">
    <text evidence="6">Belongs to the eIF-3 subunit J family.</text>
</comment>
<evidence type="ECO:0000256" key="1">
    <source>
        <dbReference type="ARBA" id="ARBA00022490"/>
    </source>
</evidence>
<dbReference type="GO" id="GO:0003743">
    <property type="term" value="F:translation initiation factor activity"/>
    <property type="evidence" value="ECO:0007669"/>
    <property type="project" value="UniProtKB-UniRule"/>
</dbReference>
<accession>A0A401RIW2</accession>
<evidence type="ECO:0000313" key="9">
    <source>
        <dbReference type="Proteomes" id="UP000287033"/>
    </source>
</evidence>
<sequence length="274" mass="31406">MPSPPAGTSSIPQYLVLQYPTVPRRDGESGQAAMADSDGWDDDFQTQGPVNKPVIVDRWEGEDEDDDVKDNWDDDEEEKKIPLKPVEVKPEKKKLSDRIKEREEKERQLKKQKQELKNLEKAATPVELSPEEQLAEKLRLAKLQEQADLEVAKDTFGINNVSQLGIDSMYPTTKEDFTEFGKLLKEKITQFEKSVHYVDFLETLLRDISISLEVDDLKKLNNSLTSLCSEKMKQEKQSKNKKKKKAPVLAGGFKANLKDDLDDYGYTQDYDDFM</sequence>
<keyword evidence="3 6" id="KW-0648">Protein biosynthesis</keyword>
<comment type="caution">
    <text evidence="8">The sequence shown here is derived from an EMBL/GenBank/DDBJ whole genome shotgun (WGS) entry which is preliminary data.</text>
</comment>
<feature type="compositionally biased region" description="Acidic residues" evidence="7">
    <location>
        <begin position="60"/>
        <end position="77"/>
    </location>
</feature>
<feature type="compositionally biased region" description="Basic and acidic residues" evidence="7">
    <location>
        <begin position="78"/>
        <end position="114"/>
    </location>
</feature>
<comment type="subunit">
    <text evidence="5">Component of the eukaryotic translation initiation factor 3 (eIF-3) complex, which is composed of 13 subunits: EIF3A, EIF3B, EIF3C, EIF3D, EIF3E, EIF3F, EIF3G, EIF3H, EIF3I, EIF3J, EIF3K, EIF3L and EIF3M. The eIF-3 complex appears to include 3 stable modules: module A is composed of EIF3A, EIF3B, EIF3G and EIF3I; module B is composed of EIF3F, EIF3H, and EIF3M; and module C is composed of EIF3C, EIF3D, EIF3E, EIF3K and EIF3L. EIF3C of module C binds EIF3B of module A and EIF3H of module B, thereby linking the three modules. EIF3J is a labile subunit that binds to the eIF-3 complex via EIF3B. The eIF-3 complex interacts with RPS6KB1 under conditions of nutrient depletion. Mitogenic stimulation leads to binding and activation of a complex composed of MTOR and RPTOR, leading to phosphorylation and release of RPS6KB1 and binding of EIF4B to eIF-3.</text>
</comment>
<evidence type="ECO:0000256" key="5">
    <source>
        <dbReference type="ARBA" id="ARBA00065260"/>
    </source>
</evidence>
<evidence type="ECO:0000313" key="8">
    <source>
        <dbReference type="EMBL" id="GCC18085.1"/>
    </source>
</evidence>
<dbReference type="Gene3D" id="1.10.246.60">
    <property type="entry name" value="Eukaryotic translation initiation factor 3 like domains"/>
    <property type="match status" value="1"/>
</dbReference>
<keyword evidence="1 6" id="KW-0963">Cytoplasm</keyword>
<dbReference type="Proteomes" id="UP000287033">
    <property type="component" value="Unassembled WGS sequence"/>
</dbReference>
<keyword evidence="9" id="KW-1185">Reference proteome</keyword>
<organism evidence="8 9">
    <name type="scientific">Chiloscyllium punctatum</name>
    <name type="common">Brownbanded bambooshark</name>
    <name type="synonym">Hemiscyllium punctatum</name>
    <dbReference type="NCBI Taxonomy" id="137246"/>
    <lineage>
        <taxon>Eukaryota</taxon>
        <taxon>Metazoa</taxon>
        <taxon>Chordata</taxon>
        <taxon>Craniata</taxon>
        <taxon>Vertebrata</taxon>
        <taxon>Chondrichthyes</taxon>
        <taxon>Elasmobranchii</taxon>
        <taxon>Galeomorphii</taxon>
        <taxon>Galeoidea</taxon>
        <taxon>Orectolobiformes</taxon>
        <taxon>Hemiscylliidae</taxon>
        <taxon>Chiloscyllium</taxon>
    </lineage>
</organism>
<comment type="function">
    <text evidence="6">Component of the eukaryotic translation initiation factor 3 (eIF-3) complex, which is involved in protein synthesis of a specialized repertoire of mRNAs and, together with other initiation factors, stimulates binding of mRNA and methionyl-tRNAi to the 40S ribosome. The eIF-3 complex specifically targets and initiates translation of a subset of mRNAs involved in cell proliferation.</text>
</comment>
<dbReference type="GO" id="GO:0001732">
    <property type="term" value="P:formation of cytoplasmic translation initiation complex"/>
    <property type="evidence" value="ECO:0007669"/>
    <property type="project" value="UniProtKB-UniRule"/>
</dbReference>
<dbReference type="PANTHER" id="PTHR21681:SF0">
    <property type="entry name" value="EUKARYOTIC TRANSLATION INITIATION FACTOR 3 SUBUNIT J"/>
    <property type="match status" value="1"/>
</dbReference>
<keyword evidence="4" id="KW-0175">Coiled coil</keyword>
<dbReference type="OrthoDB" id="20381at2759"/>
<name>A0A401RIW2_CHIPU</name>
<dbReference type="STRING" id="137246.A0A401RIW2"/>
<dbReference type="InterPro" id="IPR013906">
    <property type="entry name" value="eIF3j"/>
</dbReference>
<evidence type="ECO:0000256" key="3">
    <source>
        <dbReference type="ARBA" id="ARBA00022917"/>
    </source>
</evidence>
<dbReference type="Pfam" id="PF08597">
    <property type="entry name" value="eIF3_subunit"/>
    <property type="match status" value="1"/>
</dbReference>
<dbReference type="FunFam" id="1.10.246.60:FF:000001">
    <property type="entry name" value="Eukaryotic translation initiation factor 3 subunit J"/>
    <property type="match status" value="1"/>
</dbReference>
<dbReference type="GO" id="GO:0005852">
    <property type="term" value="C:eukaryotic translation initiation factor 3 complex"/>
    <property type="evidence" value="ECO:0007669"/>
    <property type="project" value="UniProtKB-UniRule"/>
</dbReference>
<evidence type="ECO:0000256" key="6">
    <source>
        <dbReference type="HAMAP-Rule" id="MF_03009"/>
    </source>
</evidence>